<sequence>MLWKIILIYFVTSQNRQIFVYGANLLDSYLPASMQALAYYIDHLQYEPISSTTVEPPFMANDKLNRSSTTTTTPRPITTSKPQPTTTGWWIPPAWWGGGIGALTTTEKPTNPPTPPHKPALYAPETPIKLKHEPEGYEIFYEMAEKPDGLANLPLSLIRDIITEPNHDDFNNDVESLDNFLRLYDDNYGRATIDADTAMDRWSTTSTAGKKRVPPTKPYVEFLLVYDLLKRDAKSSNLSKYEGYSDNLLQDLNELSKMSSARQLHTLFQRMLDRRDIQRSDVVSRIQGLVNDLGNPDSPTVKALQFIPAMPFLP</sequence>
<feature type="region of interest" description="Disordered" evidence="1">
    <location>
        <begin position="57"/>
        <end position="83"/>
    </location>
</feature>
<proteinExistence type="predicted"/>
<feature type="compositionally biased region" description="Low complexity" evidence="1">
    <location>
        <begin position="66"/>
        <end position="83"/>
    </location>
</feature>
<organism evidence="2">
    <name type="scientific">Musca domestica</name>
    <name type="common">House fly</name>
    <dbReference type="NCBI Taxonomy" id="7370"/>
    <lineage>
        <taxon>Eukaryota</taxon>
        <taxon>Metazoa</taxon>
        <taxon>Ecdysozoa</taxon>
        <taxon>Arthropoda</taxon>
        <taxon>Hexapoda</taxon>
        <taxon>Insecta</taxon>
        <taxon>Pterygota</taxon>
        <taxon>Neoptera</taxon>
        <taxon>Endopterygota</taxon>
        <taxon>Diptera</taxon>
        <taxon>Brachycera</taxon>
        <taxon>Muscomorpha</taxon>
        <taxon>Muscoidea</taxon>
        <taxon>Muscidae</taxon>
        <taxon>Musca</taxon>
    </lineage>
</organism>
<evidence type="ECO:0000256" key="1">
    <source>
        <dbReference type="SAM" id="MobiDB-lite"/>
    </source>
</evidence>
<evidence type="ECO:0000313" key="2">
    <source>
        <dbReference type="EnsemblMetazoa" id="MDOA008756-PA"/>
    </source>
</evidence>
<gene>
    <name evidence="2" type="primary">101895415</name>
    <name evidence="4" type="synonym">LOC101895415</name>
</gene>
<evidence type="ECO:0000313" key="3">
    <source>
        <dbReference type="Proteomes" id="UP001652621"/>
    </source>
</evidence>
<protein>
    <submittedName>
        <fullName evidence="4">Uncharacterized protein LOC101895415</fullName>
    </submittedName>
</protein>
<reference evidence="4" key="2">
    <citation type="submission" date="2025-04" db="UniProtKB">
        <authorList>
            <consortium name="RefSeq"/>
        </authorList>
    </citation>
    <scope>IDENTIFICATION</scope>
    <source>
        <strain evidence="4">Aabys</strain>
    </source>
</reference>
<name>A0A1I8MV52_MUSDO</name>
<dbReference type="OrthoDB" id="192608at2759"/>
<evidence type="ECO:0000313" key="4">
    <source>
        <dbReference type="RefSeq" id="XP_005178592.1"/>
    </source>
</evidence>
<dbReference type="eggNOG" id="ENOG502SG1F">
    <property type="taxonomic scope" value="Eukaryota"/>
</dbReference>
<keyword evidence="3" id="KW-1185">Reference proteome</keyword>
<dbReference type="AlphaFoldDB" id="A0A1I8MV52"/>
<reference evidence="2" key="1">
    <citation type="submission" date="2020-05" db="UniProtKB">
        <authorList>
            <consortium name="EnsemblMetazoa"/>
        </authorList>
    </citation>
    <scope>IDENTIFICATION</scope>
    <source>
        <strain evidence="2">Aabys</strain>
    </source>
</reference>
<dbReference type="RefSeq" id="XP_005178592.1">
    <property type="nucleotide sequence ID" value="XM_005178535.3"/>
</dbReference>
<dbReference type="VEuPathDB" id="VectorBase:MDOMA2_020988"/>
<accession>A0A1I8MV52</accession>
<dbReference type="KEGG" id="mde:101895415"/>
<dbReference type="VEuPathDB" id="VectorBase:MDOA008756"/>
<dbReference type="Proteomes" id="UP001652621">
    <property type="component" value="Unplaced"/>
</dbReference>
<dbReference type="EnsemblMetazoa" id="MDOA008756-RA">
    <property type="protein sequence ID" value="MDOA008756-PA"/>
    <property type="gene ID" value="MDOA008756"/>
</dbReference>